<dbReference type="GO" id="GO:0008234">
    <property type="term" value="F:cysteine-type peptidase activity"/>
    <property type="evidence" value="ECO:0007669"/>
    <property type="project" value="UniProtKB-KW"/>
</dbReference>
<dbReference type="InterPro" id="IPR038765">
    <property type="entry name" value="Papain-like_cys_pep_sf"/>
</dbReference>
<dbReference type="InterPro" id="IPR051794">
    <property type="entry name" value="PG_Endopeptidase_C40"/>
</dbReference>
<evidence type="ECO:0000256" key="4">
    <source>
        <dbReference type="ARBA" id="ARBA00022807"/>
    </source>
</evidence>
<dbReference type="Pfam" id="PF00877">
    <property type="entry name" value="NLPC_P60"/>
    <property type="match status" value="1"/>
</dbReference>
<keyword evidence="7" id="KW-1185">Reference proteome</keyword>
<dbReference type="PROSITE" id="PS51935">
    <property type="entry name" value="NLPC_P60"/>
    <property type="match status" value="1"/>
</dbReference>
<keyword evidence="2" id="KW-0645">Protease</keyword>
<comment type="similarity">
    <text evidence="1">Belongs to the peptidase C40 family.</text>
</comment>
<dbReference type="Gene3D" id="2.10.270.10">
    <property type="entry name" value="Cholin Binding"/>
    <property type="match status" value="1"/>
</dbReference>
<feature type="domain" description="NlpC/P60" evidence="5">
    <location>
        <begin position="39"/>
        <end position="156"/>
    </location>
</feature>
<reference evidence="6 7" key="1">
    <citation type="journal article" date="2015" name="Genome Announc.">
        <title>Expanding the biotechnology potential of lactobacilli through comparative genomics of 213 strains and associated genera.</title>
        <authorList>
            <person name="Sun Z."/>
            <person name="Harris H.M."/>
            <person name="McCann A."/>
            <person name="Guo C."/>
            <person name="Argimon S."/>
            <person name="Zhang W."/>
            <person name="Yang X."/>
            <person name="Jeffery I.B."/>
            <person name="Cooney J.C."/>
            <person name="Kagawa T.F."/>
            <person name="Liu W."/>
            <person name="Song Y."/>
            <person name="Salvetti E."/>
            <person name="Wrobel A."/>
            <person name="Rasinkangas P."/>
            <person name="Parkhill J."/>
            <person name="Rea M.C."/>
            <person name="O'Sullivan O."/>
            <person name="Ritari J."/>
            <person name="Douillard F.P."/>
            <person name="Paul Ross R."/>
            <person name="Yang R."/>
            <person name="Briner A.E."/>
            <person name="Felis G.E."/>
            <person name="de Vos W.M."/>
            <person name="Barrangou R."/>
            <person name="Klaenhammer T.R."/>
            <person name="Caufield P.W."/>
            <person name="Cui Y."/>
            <person name="Zhang H."/>
            <person name="O'Toole P.W."/>
        </authorList>
    </citation>
    <scope>NUCLEOTIDE SEQUENCE [LARGE SCALE GENOMIC DNA]</scope>
    <source>
        <strain evidence="6 7">DSM 15814</strain>
    </source>
</reference>
<dbReference type="Gene3D" id="3.90.1720.10">
    <property type="entry name" value="endopeptidase domain like (from Nostoc punctiforme)"/>
    <property type="match status" value="1"/>
</dbReference>
<evidence type="ECO:0000256" key="2">
    <source>
        <dbReference type="ARBA" id="ARBA00022670"/>
    </source>
</evidence>
<dbReference type="Proteomes" id="UP000051999">
    <property type="component" value="Unassembled WGS sequence"/>
</dbReference>
<dbReference type="GO" id="GO:0006508">
    <property type="term" value="P:proteolysis"/>
    <property type="evidence" value="ECO:0007669"/>
    <property type="project" value="UniProtKB-KW"/>
</dbReference>
<organism evidence="6 7">
    <name type="scientific">Furfurilactobacillus rossiae DSM 15814</name>
    <dbReference type="NCBI Taxonomy" id="1114972"/>
    <lineage>
        <taxon>Bacteria</taxon>
        <taxon>Bacillati</taxon>
        <taxon>Bacillota</taxon>
        <taxon>Bacilli</taxon>
        <taxon>Lactobacillales</taxon>
        <taxon>Lactobacillaceae</taxon>
        <taxon>Furfurilactobacillus</taxon>
    </lineage>
</organism>
<accession>A0A0R1R7D5</accession>
<name>A0A0R1R7D5_9LACO</name>
<evidence type="ECO:0000313" key="7">
    <source>
        <dbReference type="Proteomes" id="UP000051999"/>
    </source>
</evidence>
<dbReference type="PANTHER" id="PTHR47359:SF3">
    <property type="entry name" value="NLP_P60 DOMAIN-CONTAINING PROTEIN-RELATED"/>
    <property type="match status" value="1"/>
</dbReference>
<evidence type="ECO:0000256" key="1">
    <source>
        <dbReference type="ARBA" id="ARBA00007074"/>
    </source>
</evidence>
<dbReference type="SUPFAM" id="SSF54001">
    <property type="entry name" value="Cysteine proteinases"/>
    <property type="match status" value="1"/>
</dbReference>
<dbReference type="OrthoDB" id="1654978at2"/>
<comment type="caution">
    <text evidence="6">The sequence shown here is derived from an EMBL/GenBank/DDBJ whole genome shotgun (WGS) entry which is preliminary data.</text>
</comment>
<keyword evidence="4" id="KW-0788">Thiol protease</keyword>
<evidence type="ECO:0000256" key="3">
    <source>
        <dbReference type="ARBA" id="ARBA00022801"/>
    </source>
</evidence>
<proteinExistence type="inferred from homology"/>
<dbReference type="InterPro" id="IPR000064">
    <property type="entry name" value="NLP_P60_dom"/>
</dbReference>
<evidence type="ECO:0000259" key="5">
    <source>
        <dbReference type="PROSITE" id="PS51935"/>
    </source>
</evidence>
<dbReference type="EMBL" id="AZFF01000028">
    <property type="protein sequence ID" value="KRL52959.1"/>
    <property type="molecule type" value="Genomic_DNA"/>
</dbReference>
<protein>
    <recommendedName>
        <fullName evidence="5">NlpC/P60 domain-containing protein</fullName>
    </recommendedName>
</protein>
<dbReference type="STRING" id="1114972.FD35_GL001537"/>
<dbReference type="AlphaFoldDB" id="A0A0R1R7D5"/>
<sequence>MINNKKYYFDSNGNRVVGSVNINGLTYGTDSNGAINDSPEAISTLIKTLYSEIGKPYVWGASGPSAFDCSGLVQYAYAAAGISLPRVTTQQERVGYHVGLNNLRTGDLLFWGSVGDSYHVAVYIGNWQMIEAPYPGATVHVTSLNGWTPDFATRVL</sequence>
<evidence type="ECO:0000313" key="6">
    <source>
        <dbReference type="EMBL" id="KRL52959.1"/>
    </source>
</evidence>
<dbReference type="SUPFAM" id="SSF69360">
    <property type="entry name" value="Cell wall binding repeat"/>
    <property type="match status" value="1"/>
</dbReference>
<dbReference type="PATRIC" id="fig|1114972.6.peg.1564"/>
<keyword evidence="3" id="KW-0378">Hydrolase</keyword>
<dbReference type="PANTHER" id="PTHR47359">
    <property type="entry name" value="PEPTIDOGLYCAN DL-ENDOPEPTIDASE CWLO"/>
    <property type="match status" value="1"/>
</dbReference>
<dbReference type="eggNOG" id="COG0791">
    <property type="taxonomic scope" value="Bacteria"/>
</dbReference>
<gene>
    <name evidence="6" type="ORF">FD35_GL001537</name>
</gene>